<dbReference type="Gene3D" id="3.40.50.720">
    <property type="entry name" value="NAD(P)-binding Rossmann-like Domain"/>
    <property type="match status" value="1"/>
</dbReference>
<dbReference type="InterPro" id="IPR011032">
    <property type="entry name" value="GroES-like_sf"/>
</dbReference>
<evidence type="ECO:0000313" key="4">
    <source>
        <dbReference type="Proteomes" id="UP000249390"/>
    </source>
</evidence>
<name>A0A328ECB5_9ASTE</name>
<accession>A0A328ECB5</accession>
<dbReference type="InterPro" id="IPR041694">
    <property type="entry name" value="ADH_N_2"/>
</dbReference>
<dbReference type="AlphaFoldDB" id="A0A328ECB5"/>
<comment type="caution">
    <text evidence="3">The sequence shown here is derived from an EMBL/GenBank/DDBJ whole genome shotgun (WGS) entry which is preliminary data.</text>
</comment>
<protein>
    <recommendedName>
        <fullName evidence="2">Enoyl reductase (ER) domain-containing protein</fullName>
    </recommendedName>
</protein>
<dbReference type="InterPro" id="IPR045010">
    <property type="entry name" value="MDR_fam"/>
</dbReference>
<dbReference type="Gene3D" id="3.90.180.10">
    <property type="entry name" value="Medium-chain alcohol dehydrogenases, catalytic domain"/>
    <property type="match status" value="1"/>
</dbReference>
<keyword evidence="4" id="KW-1185">Reference proteome</keyword>
<dbReference type="EMBL" id="NQVE01000009">
    <property type="protein sequence ID" value="RAL54318.1"/>
    <property type="molecule type" value="Genomic_DNA"/>
</dbReference>
<dbReference type="PANTHER" id="PTHR43205:SF73">
    <property type="entry name" value="2-ALKENAL REDUCTASE (NADP(+)-DEPENDENT)-LIKE"/>
    <property type="match status" value="1"/>
</dbReference>
<evidence type="ECO:0000256" key="1">
    <source>
        <dbReference type="ARBA" id="ARBA00023002"/>
    </source>
</evidence>
<dbReference type="FunFam" id="3.40.50.720:FF:000121">
    <property type="entry name" value="Prostaglandin reductase 2"/>
    <property type="match status" value="1"/>
</dbReference>
<dbReference type="InterPro" id="IPR020843">
    <property type="entry name" value="ER"/>
</dbReference>
<evidence type="ECO:0000313" key="3">
    <source>
        <dbReference type="EMBL" id="RAL54318.1"/>
    </source>
</evidence>
<sequence>MGFVLALGKMSGEGTMMMMRNKQVVLKRYVEGLPKESDFEVKISSIKSEIPQGTKAAVLVKNLYLACDPYLRHQMSQDDHSDNIDLLVPFKLGSVMEGFGVCNVLKSSDPAFKEGDYVWGVTGWEEYSLIQNPATSILFKITADQPDVPLSYYTGILGMVGLTAYVGIFNVCRPKEGEVVYVSTAAGGTGMLAGQFAKMLGAYVVGSTSTNEKVDILLNKLGFDDAFNYKQEPNFAAALKRCCPKGIDVYFDNVGGPMLDEVIGHMNLHGRIGICGMISQYSLKEPDGIRNLFRVITKCLRVEGFTEIDNWHLVPTYTKWVLEKLKEKKLVYIEDISNGLDNAPSALVSIFNGKNIGKKVVSVQES</sequence>
<organism evidence="3 4">
    <name type="scientific">Cuscuta australis</name>
    <dbReference type="NCBI Taxonomy" id="267555"/>
    <lineage>
        <taxon>Eukaryota</taxon>
        <taxon>Viridiplantae</taxon>
        <taxon>Streptophyta</taxon>
        <taxon>Embryophyta</taxon>
        <taxon>Tracheophyta</taxon>
        <taxon>Spermatophyta</taxon>
        <taxon>Magnoliopsida</taxon>
        <taxon>eudicotyledons</taxon>
        <taxon>Gunneridae</taxon>
        <taxon>Pentapetalae</taxon>
        <taxon>asterids</taxon>
        <taxon>lamiids</taxon>
        <taxon>Solanales</taxon>
        <taxon>Convolvulaceae</taxon>
        <taxon>Cuscuteae</taxon>
        <taxon>Cuscuta</taxon>
        <taxon>Cuscuta subgen. Grammica</taxon>
        <taxon>Cuscuta sect. Cleistogrammica</taxon>
    </lineage>
</organism>
<keyword evidence="1" id="KW-0560">Oxidoreductase</keyword>
<dbReference type="InterPro" id="IPR013149">
    <property type="entry name" value="ADH-like_C"/>
</dbReference>
<reference evidence="3 4" key="1">
    <citation type="submission" date="2018-06" db="EMBL/GenBank/DDBJ databases">
        <title>The Genome of Cuscuta australis (Dodder) Provides Insight into the Evolution of Plant Parasitism.</title>
        <authorList>
            <person name="Liu H."/>
        </authorList>
    </citation>
    <scope>NUCLEOTIDE SEQUENCE [LARGE SCALE GENOMIC DNA]</scope>
    <source>
        <strain evidence="4">cv. Yunnan</strain>
        <tissue evidence="3">Vines</tissue>
    </source>
</reference>
<dbReference type="InterPro" id="IPR036291">
    <property type="entry name" value="NAD(P)-bd_dom_sf"/>
</dbReference>
<evidence type="ECO:0000259" key="2">
    <source>
        <dbReference type="SMART" id="SM00829"/>
    </source>
</evidence>
<dbReference type="PANTHER" id="PTHR43205">
    <property type="entry name" value="PROSTAGLANDIN REDUCTASE"/>
    <property type="match status" value="1"/>
</dbReference>
<gene>
    <name evidence="3" type="ORF">DM860_001446</name>
</gene>
<proteinExistence type="predicted"/>
<dbReference type="SUPFAM" id="SSF51735">
    <property type="entry name" value="NAD(P)-binding Rossmann-fold domains"/>
    <property type="match status" value="1"/>
</dbReference>
<dbReference type="Pfam" id="PF00107">
    <property type="entry name" value="ADH_zinc_N"/>
    <property type="match status" value="1"/>
</dbReference>
<dbReference type="SUPFAM" id="SSF50129">
    <property type="entry name" value="GroES-like"/>
    <property type="match status" value="1"/>
</dbReference>
<feature type="domain" description="Enoyl reductase (ER)" evidence="2">
    <location>
        <begin position="58"/>
        <end position="361"/>
    </location>
</feature>
<dbReference type="SMART" id="SM00829">
    <property type="entry name" value="PKS_ER"/>
    <property type="match status" value="1"/>
</dbReference>
<dbReference type="Proteomes" id="UP000249390">
    <property type="component" value="Unassembled WGS sequence"/>
</dbReference>
<dbReference type="Pfam" id="PF16884">
    <property type="entry name" value="ADH_N_2"/>
    <property type="match status" value="1"/>
</dbReference>
<dbReference type="GO" id="GO:0032440">
    <property type="term" value="F:2-alkenal reductase [NAD(P)H] activity"/>
    <property type="evidence" value="ECO:0007669"/>
    <property type="project" value="TreeGrafter"/>
</dbReference>